<accession>A0A0B1SDW1</accession>
<evidence type="ECO:0000256" key="1">
    <source>
        <dbReference type="SAM" id="Phobius"/>
    </source>
</evidence>
<gene>
    <name evidence="2" type="ORF">OESDEN_16798</name>
</gene>
<protein>
    <submittedName>
        <fullName evidence="2">Uncharacterized protein</fullName>
    </submittedName>
</protein>
<name>A0A0B1SDW1_OESDE</name>
<dbReference type="EMBL" id="KN573152">
    <property type="protein sequence ID" value="KHJ83503.1"/>
    <property type="molecule type" value="Genomic_DNA"/>
</dbReference>
<keyword evidence="1" id="KW-1133">Transmembrane helix</keyword>
<proteinExistence type="predicted"/>
<keyword evidence="3" id="KW-1185">Reference proteome</keyword>
<dbReference type="Proteomes" id="UP000053660">
    <property type="component" value="Unassembled WGS sequence"/>
</dbReference>
<evidence type="ECO:0000313" key="3">
    <source>
        <dbReference type="Proteomes" id="UP000053660"/>
    </source>
</evidence>
<feature type="transmembrane region" description="Helical" evidence="1">
    <location>
        <begin position="76"/>
        <end position="95"/>
    </location>
</feature>
<sequence>MIGSVNSGDWNPILQAEDCIGVSFRDEYESRLEFIMSPITIWLACMYHLSCFGAIAVCLAEWTLTPPVRYPHIFPLLNAVYSCSHFLLFLAYFYFEMIRDEYQLYMKKKT</sequence>
<keyword evidence="1" id="KW-0472">Membrane</keyword>
<reference evidence="2 3" key="1">
    <citation type="submission" date="2014-03" db="EMBL/GenBank/DDBJ databases">
        <title>Draft genome of the hookworm Oesophagostomum dentatum.</title>
        <authorList>
            <person name="Mitreva M."/>
        </authorList>
    </citation>
    <scope>NUCLEOTIDE SEQUENCE [LARGE SCALE GENOMIC DNA]</scope>
    <source>
        <strain evidence="2 3">OD-Hann</strain>
    </source>
</reference>
<keyword evidence="1" id="KW-0812">Transmembrane</keyword>
<dbReference type="AlphaFoldDB" id="A0A0B1SDW1"/>
<organism evidence="2 3">
    <name type="scientific">Oesophagostomum dentatum</name>
    <name type="common">Nodular worm</name>
    <dbReference type="NCBI Taxonomy" id="61180"/>
    <lineage>
        <taxon>Eukaryota</taxon>
        <taxon>Metazoa</taxon>
        <taxon>Ecdysozoa</taxon>
        <taxon>Nematoda</taxon>
        <taxon>Chromadorea</taxon>
        <taxon>Rhabditida</taxon>
        <taxon>Rhabditina</taxon>
        <taxon>Rhabditomorpha</taxon>
        <taxon>Strongyloidea</taxon>
        <taxon>Strongylidae</taxon>
        <taxon>Oesophagostomum</taxon>
    </lineage>
</organism>
<evidence type="ECO:0000313" key="2">
    <source>
        <dbReference type="EMBL" id="KHJ83503.1"/>
    </source>
</evidence>
<feature type="transmembrane region" description="Helical" evidence="1">
    <location>
        <begin position="39"/>
        <end position="64"/>
    </location>
</feature>